<dbReference type="RefSeq" id="WP_264603193.1">
    <property type="nucleotide sequence ID" value="NZ_JAOQNS010000013.1"/>
</dbReference>
<proteinExistence type="predicted"/>
<organism evidence="2 3">
    <name type="scientific">Rhodobium gokarnense</name>
    <dbReference type="NCBI Taxonomy" id="364296"/>
    <lineage>
        <taxon>Bacteria</taxon>
        <taxon>Pseudomonadati</taxon>
        <taxon>Pseudomonadota</taxon>
        <taxon>Alphaproteobacteria</taxon>
        <taxon>Hyphomicrobiales</taxon>
        <taxon>Rhodobiaceae</taxon>
        <taxon>Rhodobium</taxon>
    </lineage>
</organism>
<name>A0ABT3HGU6_9HYPH</name>
<evidence type="ECO:0000313" key="2">
    <source>
        <dbReference type="EMBL" id="MCW2309621.1"/>
    </source>
</evidence>
<dbReference type="EMBL" id="JAOQNS010000013">
    <property type="protein sequence ID" value="MCW2309621.1"/>
    <property type="molecule type" value="Genomic_DNA"/>
</dbReference>
<keyword evidence="3" id="KW-1185">Reference proteome</keyword>
<feature type="region of interest" description="Disordered" evidence="1">
    <location>
        <begin position="1"/>
        <end position="26"/>
    </location>
</feature>
<evidence type="ECO:0000313" key="3">
    <source>
        <dbReference type="Proteomes" id="UP001209755"/>
    </source>
</evidence>
<comment type="caution">
    <text evidence="2">The sequence shown here is derived from an EMBL/GenBank/DDBJ whole genome shotgun (WGS) entry which is preliminary data.</text>
</comment>
<protein>
    <recommendedName>
        <fullName evidence="4">Methyl-accepting chemotaxis protein</fullName>
    </recommendedName>
</protein>
<accession>A0ABT3HGU6</accession>
<evidence type="ECO:0008006" key="4">
    <source>
        <dbReference type="Google" id="ProtNLM"/>
    </source>
</evidence>
<evidence type="ECO:0000256" key="1">
    <source>
        <dbReference type="SAM" id="MobiDB-lite"/>
    </source>
</evidence>
<gene>
    <name evidence="2" type="ORF">M2319_003977</name>
</gene>
<dbReference type="Proteomes" id="UP001209755">
    <property type="component" value="Unassembled WGS sequence"/>
</dbReference>
<sequence length="61" mass="6616">MDIASVQEETSTHSASGQVKASRERASELLSESAHLISVSKKLRAEAALIRENARTFRASC</sequence>
<reference evidence="3" key="1">
    <citation type="submission" date="2023-07" db="EMBL/GenBank/DDBJ databases">
        <title>Genome sequencing of Purple Non-Sulfur Bacteria from various extreme environments.</title>
        <authorList>
            <person name="Mayer M."/>
        </authorList>
    </citation>
    <scope>NUCLEOTIDE SEQUENCE [LARGE SCALE GENOMIC DNA]</scope>
    <source>
        <strain evidence="3">DSM 17935</strain>
    </source>
</reference>
<feature type="compositionally biased region" description="Polar residues" evidence="1">
    <location>
        <begin position="7"/>
        <end position="19"/>
    </location>
</feature>